<keyword evidence="8" id="KW-1185">Reference proteome</keyword>
<evidence type="ECO:0000313" key="7">
    <source>
        <dbReference type="EMBL" id="MBO1306856.1"/>
    </source>
</evidence>
<comment type="caution">
    <text evidence="5">Lacks conserved residue(s) required for the propagation of feature annotation.</text>
</comment>
<feature type="transmembrane region" description="Helical" evidence="5">
    <location>
        <begin position="232"/>
        <end position="251"/>
    </location>
</feature>
<evidence type="ECO:0000256" key="3">
    <source>
        <dbReference type="ARBA" id="ARBA00022989"/>
    </source>
</evidence>
<sequence>MTTITKSFLETKTMTKRNLLKSLNNRDRLIDNLVTPILDLLLFVFVLGGAMGQVVEVRYVDYIVPGTFLMCAAQCSTAVAASISSDLQKGIVDRYRSMPISISSFLNGHVIESVIRTIVSLILMLVVALVIGFRPQTTLVNGLLVIALLLLFSFTITWVSAVYGLLIKGPEGVGSLTIFVLGFSYLSSALLPTNTFPKIIKLFAENQPVTPVVEAVRRLLLSQPVEGNYLKAVYWCLGLSAVFIILANRLFNKKVYQ</sequence>
<evidence type="ECO:0000256" key="4">
    <source>
        <dbReference type="ARBA" id="ARBA00023136"/>
    </source>
</evidence>
<feature type="transmembrane region" description="Helical" evidence="5">
    <location>
        <begin position="143"/>
        <end position="166"/>
    </location>
</feature>
<dbReference type="Proteomes" id="UP000664601">
    <property type="component" value="Unassembled WGS sequence"/>
</dbReference>
<dbReference type="PIRSF" id="PIRSF006648">
    <property type="entry name" value="DrrB"/>
    <property type="match status" value="1"/>
</dbReference>
<evidence type="ECO:0000313" key="8">
    <source>
        <dbReference type="Proteomes" id="UP000664601"/>
    </source>
</evidence>
<accession>A0ABS3LDN4</accession>
<dbReference type="Pfam" id="PF01061">
    <property type="entry name" value="ABC2_membrane"/>
    <property type="match status" value="1"/>
</dbReference>
<dbReference type="InterPro" id="IPR051784">
    <property type="entry name" value="Nod_factor_ABC_transporter"/>
</dbReference>
<dbReference type="EMBL" id="JAFREM010000018">
    <property type="protein sequence ID" value="MBO1306856.1"/>
    <property type="molecule type" value="Genomic_DNA"/>
</dbReference>
<evidence type="ECO:0000256" key="5">
    <source>
        <dbReference type="RuleBase" id="RU361157"/>
    </source>
</evidence>
<protein>
    <recommendedName>
        <fullName evidence="5">Transport permease protein</fullName>
    </recommendedName>
</protein>
<evidence type="ECO:0000256" key="2">
    <source>
        <dbReference type="ARBA" id="ARBA00022692"/>
    </source>
</evidence>
<dbReference type="PROSITE" id="PS51012">
    <property type="entry name" value="ABC_TM2"/>
    <property type="match status" value="1"/>
</dbReference>
<evidence type="ECO:0000256" key="1">
    <source>
        <dbReference type="ARBA" id="ARBA00004141"/>
    </source>
</evidence>
<dbReference type="RefSeq" id="WP_207673777.1">
    <property type="nucleotide sequence ID" value="NZ_JAFREM010000018.1"/>
</dbReference>
<keyword evidence="5" id="KW-1003">Cell membrane</keyword>
<dbReference type="PANTHER" id="PTHR43229:SF2">
    <property type="entry name" value="NODULATION PROTEIN J"/>
    <property type="match status" value="1"/>
</dbReference>
<keyword evidence="4 5" id="KW-0472">Membrane</keyword>
<organism evidence="7 8">
    <name type="scientific">Candidatus Enterococcus moelleringii</name>
    <dbReference type="NCBI Taxonomy" id="2815325"/>
    <lineage>
        <taxon>Bacteria</taxon>
        <taxon>Bacillati</taxon>
        <taxon>Bacillota</taxon>
        <taxon>Bacilli</taxon>
        <taxon>Lactobacillales</taxon>
        <taxon>Enterococcaceae</taxon>
        <taxon>Enterococcus</taxon>
    </lineage>
</organism>
<feature type="domain" description="ABC transmembrane type-2" evidence="6">
    <location>
        <begin position="27"/>
        <end position="254"/>
    </location>
</feature>
<reference evidence="7 8" key="1">
    <citation type="submission" date="2021-03" db="EMBL/GenBank/DDBJ databases">
        <title>Enterococcal diversity collection.</title>
        <authorList>
            <person name="Gilmore M.S."/>
            <person name="Schwartzman J."/>
            <person name="Van Tyne D."/>
            <person name="Martin M."/>
            <person name="Earl A.M."/>
            <person name="Manson A.L."/>
            <person name="Straub T."/>
            <person name="Salamzade R."/>
            <person name="Saavedra J."/>
            <person name="Lebreton F."/>
            <person name="Prichula J."/>
            <person name="Schaufler K."/>
            <person name="Gaca A."/>
            <person name="Sgardioli B."/>
            <person name="Wagenaar J."/>
            <person name="Strong T."/>
        </authorList>
    </citation>
    <scope>NUCLEOTIDE SEQUENCE [LARGE SCALE GENOMIC DNA]</scope>
    <source>
        <strain evidence="7 8">669A</strain>
    </source>
</reference>
<comment type="subcellular location">
    <subcellularLocation>
        <location evidence="5">Cell membrane</location>
        <topology evidence="5">Multi-pass membrane protein</topology>
    </subcellularLocation>
    <subcellularLocation>
        <location evidence="1">Membrane</location>
        <topology evidence="1">Multi-pass membrane protein</topology>
    </subcellularLocation>
</comment>
<keyword evidence="2 5" id="KW-0812">Transmembrane</keyword>
<gene>
    <name evidence="7" type="ORF">JZO70_11830</name>
</gene>
<dbReference type="InterPro" id="IPR047817">
    <property type="entry name" value="ABC2_TM_bact-type"/>
</dbReference>
<name>A0ABS3LDN4_9ENTE</name>
<dbReference type="PANTHER" id="PTHR43229">
    <property type="entry name" value="NODULATION PROTEIN J"/>
    <property type="match status" value="1"/>
</dbReference>
<feature type="transmembrane region" description="Helical" evidence="5">
    <location>
        <begin position="105"/>
        <end position="131"/>
    </location>
</feature>
<feature type="transmembrane region" description="Helical" evidence="5">
    <location>
        <begin position="29"/>
        <end position="50"/>
    </location>
</feature>
<keyword evidence="5" id="KW-0813">Transport</keyword>
<proteinExistence type="inferred from homology"/>
<evidence type="ECO:0000259" key="6">
    <source>
        <dbReference type="PROSITE" id="PS51012"/>
    </source>
</evidence>
<keyword evidence="3 5" id="KW-1133">Transmembrane helix</keyword>
<comment type="similarity">
    <text evidence="5">Belongs to the ABC-2 integral membrane protein family.</text>
</comment>
<dbReference type="InterPro" id="IPR013525">
    <property type="entry name" value="ABC2_TM"/>
</dbReference>
<dbReference type="InterPro" id="IPR000412">
    <property type="entry name" value="ABC_2_transport"/>
</dbReference>
<comment type="caution">
    <text evidence="7">The sequence shown here is derived from an EMBL/GenBank/DDBJ whole genome shotgun (WGS) entry which is preliminary data.</text>
</comment>
<feature type="transmembrane region" description="Helical" evidence="5">
    <location>
        <begin position="173"/>
        <end position="191"/>
    </location>
</feature>